<gene>
    <name evidence="1" type="ORF">GM655_10750</name>
</gene>
<name>A0ABW9SMB2_9BURK</name>
<evidence type="ECO:0000313" key="1">
    <source>
        <dbReference type="EMBL" id="MTW33303.1"/>
    </source>
</evidence>
<accession>A0ABW9SMB2</accession>
<proteinExistence type="predicted"/>
<dbReference type="RefSeq" id="WP_155434651.1">
    <property type="nucleotide sequence ID" value="NZ_JBHLXK010000004.1"/>
</dbReference>
<comment type="caution">
    <text evidence="1">The sequence shown here is derived from an EMBL/GenBank/DDBJ whole genome shotgun (WGS) entry which is preliminary data.</text>
</comment>
<protein>
    <recommendedName>
        <fullName evidence="3">Cthe-2314-like HEPN domain-containing protein</fullName>
    </recommendedName>
</protein>
<evidence type="ECO:0000313" key="2">
    <source>
        <dbReference type="Proteomes" id="UP000735592"/>
    </source>
</evidence>
<organism evidence="1 2">
    <name type="scientific">Pseudoduganella danionis</name>
    <dbReference type="NCBI Taxonomy" id="1890295"/>
    <lineage>
        <taxon>Bacteria</taxon>
        <taxon>Pseudomonadati</taxon>
        <taxon>Pseudomonadota</taxon>
        <taxon>Betaproteobacteria</taxon>
        <taxon>Burkholderiales</taxon>
        <taxon>Oxalobacteraceae</taxon>
        <taxon>Telluria group</taxon>
        <taxon>Pseudoduganella</taxon>
    </lineage>
</organism>
<keyword evidence="2" id="KW-1185">Reference proteome</keyword>
<evidence type="ECO:0008006" key="3">
    <source>
        <dbReference type="Google" id="ProtNLM"/>
    </source>
</evidence>
<dbReference type="EMBL" id="WNKW01000002">
    <property type="protein sequence ID" value="MTW33303.1"/>
    <property type="molecule type" value="Genomic_DNA"/>
</dbReference>
<reference evidence="1 2" key="1">
    <citation type="submission" date="2019-11" db="EMBL/GenBank/DDBJ databases">
        <title>Type strains purchased from KCTC, JCM and DSMZ.</title>
        <authorList>
            <person name="Lu H."/>
        </authorList>
    </citation>
    <scope>NUCLEOTIDE SEQUENCE [LARGE SCALE GENOMIC DNA]</scope>
    <source>
        <strain evidence="1 2">DSM 103461</strain>
    </source>
</reference>
<dbReference type="Proteomes" id="UP000735592">
    <property type="component" value="Unassembled WGS sequence"/>
</dbReference>
<sequence>MSTVTAYHQLGRFIVLFQHLEESVNNLLELLADTEGETVRILVHELEYSKRLKTVDALFARFIDLRKNTDPLAKTEFHKLVVELGKLGERRNELVHSKYNPWINVHGREGLLRTNSKLRGSSGEREIKEEELQPEAFDSDLLKLSATAKSLEAFRCKVIDWLYPDAT</sequence>